<dbReference type="AlphaFoldDB" id="A0A2Z2P0V3"/>
<name>A0A2Z2P0V3_9GAMM</name>
<keyword evidence="2" id="KW-1185">Reference proteome</keyword>
<protein>
    <submittedName>
        <fullName evidence="1">Uncharacterized protein</fullName>
    </submittedName>
</protein>
<gene>
    <name evidence="1" type="ORF">IMCC3135_19040</name>
</gene>
<sequence length="94" mass="10470">MAYPSAIALWGVMSSYAACPSEIQRLSLRIVDFSVNFLDSGRCHRGDRFDSSRPNPAVRLMMATVRFVDQKGEHFAGESVHLDSIPDEATTYES</sequence>
<dbReference type="EMBL" id="CP018632">
    <property type="protein sequence ID" value="ASJ73887.1"/>
    <property type="molecule type" value="Genomic_DNA"/>
</dbReference>
<proteinExistence type="predicted"/>
<evidence type="ECO:0000313" key="2">
    <source>
        <dbReference type="Proteomes" id="UP000250079"/>
    </source>
</evidence>
<dbReference type="KEGG" id="gai:IMCC3135_19040"/>
<dbReference type="RefSeq" id="WP_088919006.1">
    <property type="nucleotide sequence ID" value="NZ_CP018632.1"/>
</dbReference>
<accession>A0A2Z2P0V3</accession>
<dbReference type="Proteomes" id="UP000250079">
    <property type="component" value="Chromosome"/>
</dbReference>
<reference evidence="1 2" key="1">
    <citation type="submission" date="2016-12" db="EMBL/GenBank/DDBJ databases">
        <authorList>
            <person name="Song W.-J."/>
            <person name="Kurnit D.M."/>
        </authorList>
    </citation>
    <scope>NUCLEOTIDE SEQUENCE [LARGE SCALE GENOMIC DNA]</scope>
    <source>
        <strain evidence="1 2">IMCC3135</strain>
    </source>
</reference>
<evidence type="ECO:0000313" key="1">
    <source>
        <dbReference type="EMBL" id="ASJ73887.1"/>
    </source>
</evidence>
<organism evidence="1 2">
    <name type="scientific">Granulosicoccus antarcticus IMCC3135</name>
    <dbReference type="NCBI Taxonomy" id="1192854"/>
    <lineage>
        <taxon>Bacteria</taxon>
        <taxon>Pseudomonadati</taxon>
        <taxon>Pseudomonadota</taxon>
        <taxon>Gammaproteobacteria</taxon>
        <taxon>Chromatiales</taxon>
        <taxon>Granulosicoccaceae</taxon>
        <taxon>Granulosicoccus</taxon>
    </lineage>
</organism>